<dbReference type="Proteomes" id="UP000789570">
    <property type="component" value="Unassembled WGS sequence"/>
</dbReference>
<proteinExistence type="predicted"/>
<keyword evidence="2" id="KW-1185">Reference proteome</keyword>
<dbReference type="EMBL" id="CAJVPQ010001198">
    <property type="protein sequence ID" value="CAG8537888.1"/>
    <property type="molecule type" value="Genomic_DNA"/>
</dbReference>
<accession>A0A9N9ARW0</accession>
<comment type="caution">
    <text evidence="1">The sequence shown here is derived from an EMBL/GenBank/DDBJ whole genome shotgun (WGS) entry which is preliminary data.</text>
</comment>
<evidence type="ECO:0000313" key="1">
    <source>
        <dbReference type="EMBL" id="CAG8537888.1"/>
    </source>
</evidence>
<reference evidence="1" key="1">
    <citation type="submission" date="2021-06" db="EMBL/GenBank/DDBJ databases">
        <authorList>
            <person name="Kallberg Y."/>
            <person name="Tangrot J."/>
            <person name="Rosling A."/>
        </authorList>
    </citation>
    <scope>NUCLEOTIDE SEQUENCE</scope>
    <source>
        <strain evidence="1">UK204</strain>
    </source>
</reference>
<dbReference type="OrthoDB" id="2303868at2759"/>
<gene>
    <name evidence="1" type="ORF">FCALED_LOCUS5493</name>
</gene>
<protein>
    <submittedName>
        <fullName evidence="1">9432_t:CDS:1</fullName>
    </submittedName>
</protein>
<evidence type="ECO:0000313" key="2">
    <source>
        <dbReference type="Proteomes" id="UP000789570"/>
    </source>
</evidence>
<organism evidence="1 2">
    <name type="scientific">Funneliformis caledonium</name>
    <dbReference type="NCBI Taxonomy" id="1117310"/>
    <lineage>
        <taxon>Eukaryota</taxon>
        <taxon>Fungi</taxon>
        <taxon>Fungi incertae sedis</taxon>
        <taxon>Mucoromycota</taxon>
        <taxon>Glomeromycotina</taxon>
        <taxon>Glomeromycetes</taxon>
        <taxon>Glomerales</taxon>
        <taxon>Glomeraceae</taxon>
        <taxon>Funneliformis</taxon>
    </lineage>
</organism>
<name>A0A9N9ARW0_9GLOM</name>
<sequence length="114" mass="13048">MKIVNGLEVELEHIGIIITSCPNAHGYRSATCNYCPKHWGRDAQGKWKKPSTAEATNNILVTSEFIDLTNPSIFPVPRPQTSMRNNITNQNQFRNVNYKTRDLIDRMFEEHGES</sequence>
<dbReference type="AlphaFoldDB" id="A0A9N9ARW0"/>